<dbReference type="SUPFAM" id="SSF161084">
    <property type="entry name" value="MAPEG domain-like"/>
    <property type="match status" value="1"/>
</dbReference>
<evidence type="ECO:0000313" key="6">
    <source>
        <dbReference type="EMBL" id="MBB3889783.1"/>
    </source>
</evidence>
<dbReference type="GO" id="GO:0016020">
    <property type="term" value="C:membrane"/>
    <property type="evidence" value="ECO:0007669"/>
    <property type="project" value="UniProtKB-SubCell"/>
</dbReference>
<protein>
    <submittedName>
        <fullName evidence="6">Putative MAPEG superfamily protein</fullName>
    </submittedName>
</protein>
<organism evidence="6 7">
    <name type="scientific">Phenylobacterium haematophilum</name>
    <dbReference type="NCBI Taxonomy" id="98513"/>
    <lineage>
        <taxon>Bacteria</taxon>
        <taxon>Pseudomonadati</taxon>
        <taxon>Pseudomonadota</taxon>
        <taxon>Alphaproteobacteria</taxon>
        <taxon>Caulobacterales</taxon>
        <taxon>Caulobacteraceae</taxon>
        <taxon>Phenylobacterium</taxon>
    </lineage>
</organism>
<proteinExistence type="predicted"/>
<dbReference type="InterPro" id="IPR023352">
    <property type="entry name" value="MAPEG-like_dom_sf"/>
</dbReference>
<comment type="caution">
    <text evidence="6">The sequence shown here is derived from an EMBL/GenBank/DDBJ whole genome shotgun (WGS) entry which is preliminary data.</text>
</comment>
<dbReference type="Pfam" id="PF01124">
    <property type="entry name" value="MAPEG"/>
    <property type="match status" value="1"/>
</dbReference>
<evidence type="ECO:0000256" key="4">
    <source>
        <dbReference type="ARBA" id="ARBA00023136"/>
    </source>
</evidence>
<evidence type="ECO:0000256" key="3">
    <source>
        <dbReference type="ARBA" id="ARBA00022989"/>
    </source>
</evidence>
<dbReference type="InterPro" id="IPR001129">
    <property type="entry name" value="Membr-assoc_MAPEG"/>
</dbReference>
<evidence type="ECO:0000313" key="7">
    <source>
        <dbReference type="Proteomes" id="UP000530564"/>
    </source>
</evidence>
<evidence type="ECO:0000256" key="1">
    <source>
        <dbReference type="ARBA" id="ARBA00004370"/>
    </source>
</evidence>
<keyword evidence="3 5" id="KW-1133">Transmembrane helix</keyword>
<evidence type="ECO:0000256" key="2">
    <source>
        <dbReference type="ARBA" id="ARBA00022692"/>
    </source>
</evidence>
<keyword evidence="2 5" id="KW-0812">Transmembrane</keyword>
<dbReference type="Gene3D" id="1.20.120.550">
    <property type="entry name" value="Membrane associated eicosanoid/glutathione metabolism-like domain"/>
    <property type="match status" value="1"/>
</dbReference>
<evidence type="ECO:0000256" key="5">
    <source>
        <dbReference type="SAM" id="Phobius"/>
    </source>
</evidence>
<name>A0A839ZWJ0_9CAUL</name>
<dbReference type="AlphaFoldDB" id="A0A839ZWJ0"/>
<gene>
    <name evidence="6" type="ORF">GGQ61_000480</name>
</gene>
<dbReference type="EMBL" id="JACIDK010000001">
    <property type="protein sequence ID" value="MBB3889783.1"/>
    <property type="molecule type" value="Genomic_DNA"/>
</dbReference>
<dbReference type="PANTHER" id="PTHR35371">
    <property type="entry name" value="INNER MEMBRANE PROTEIN"/>
    <property type="match status" value="1"/>
</dbReference>
<feature type="transmembrane region" description="Helical" evidence="5">
    <location>
        <begin position="113"/>
        <end position="130"/>
    </location>
</feature>
<keyword evidence="7" id="KW-1185">Reference proteome</keyword>
<dbReference type="Proteomes" id="UP000530564">
    <property type="component" value="Unassembled WGS sequence"/>
</dbReference>
<sequence length="131" mass="14013">MIMAVELKLLGVAVIIGLIQMLWAAAAARRQQGLKWAAGSRDEPRPIAGAAARLDRAFANFKETFPLHAVAVIVAYLAAKLGDLTLWGSTLYVAGRALHPIAYVLNVPYLRTLVWSVGFAGTLAVVAAIFL</sequence>
<reference evidence="6 7" key="1">
    <citation type="submission" date="2020-08" db="EMBL/GenBank/DDBJ databases">
        <title>Genomic Encyclopedia of Type Strains, Phase IV (KMG-IV): sequencing the most valuable type-strain genomes for metagenomic binning, comparative biology and taxonomic classification.</title>
        <authorList>
            <person name="Goeker M."/>
        </authorList>
    </citation>
    <scope>NUCLEOTIDE SEQUENCE [LARGE SCALE GENOMIC DNA]</scope>
    <source>
        <strain evidence="6 7">DSM 21793</strain>
    </source>
</reference>
<dbReference type="PANTHER" id="PTHR35371:SF1">
    <property type="entry name" value="BLR7753 PROTEIN"/>
    <property type="match status" value="1"/>
</dbReference>
<comment type="subcellular location">
    <subcellularLocation>
        <location evidence="1">Membrane</location>
    </subcellularLocation>
</comment>
<keyword evidence="4 5" id="KW-0472">Membrane</keyword>
<dbReference type="RefSeq" id="WP_183769775.1">
    <property type="nucleotide sequence ID" value="NZ_JACIDK010000001.1"/>
</dbReference>
<accession>A0A839ZWJ0</accession>